<comment type="caution">
    <text evidence="4">The sequence shown here is derived from an EMBL/GenBank/DDBJ whole genome shotgun (WGS) entry which is preliminary data.</text>
</comment>
<dbReference type="PANTHER" id="PTHR10210">
    <property type="entry name" value="RIBOSE-PHOSPHATE DIPHOSPHOKINASE FAMILY MEMBER"/>
    <property type="match status" value="1"/>
</dbReference>
<dbReference type="Gene3D" id="3.40.50.2020">
    <property type="match status" value="2"/>
</dbReference>
<name>A0ABR1GBY3_AURAN</name>
<dbReference type="InterPro" id="IPR005946">
    <property type="entry name" value="Rib-P_diPkinase"/>
</dbReference>
<reference evidence="4 5" key="1">
    <citation type="submission" date="2024-03" db="EMBL/GenBank/DDBJ databases">
        <title>Aureococcus anophagefferens CCMP1851 and Kratosvirus quantuckense: Draft genome of a second virus-susceptible host strain in the model system.</title>
        <authorList>
            <person name="Chase E."/>
            <person name="Truchon A.R."/>
            <person name="Schepens W."/>
            <person name="Wilhelm S.W."/>
        </authorList>
    </citation>
    <scope>NUCLEOTIDE SEQUENCE [LARGE SCALE GENOMIC DNA]</scope>
    <source>
        <strain evidence="4 5">CCMP1851</strain>
    </source>
</reference>
<evidence type="ECO:0000259" key="3">
    <source>
        <dbReference type="Pfam" id="PF00156"/>
    </source>
</evidence>
<dbReference type="SUPFAM" id="SSF53271">
    <property type="entry name" value="PRTase-like"/>
    <property type="match status" value="1"/>
</dbReference>
<protein>
    <submittedName>
        <fullName evidence="4">Ribose phosphate diphosphokinase</fullName>
    </submittedName>
</protein>
<dbReference type="InterPro" id="IPR029057">
    <property type="entry name" value="PRTase-like"/>
</dbReference>
<dbReference type="EMBL" id="JBBJCI010000035">
    <property type="protein sequence ID" value="KAK7253599.1"/>
    <property type="molecule type" value="Genomic_DNA"/>
</dbReference>
<organism evidence="4 5">
    <name type="scientific">Aureococcus anophagefferens</name>
    <name type="common">Harmful bloom alga</name>
    <dbReference type="NCBI Taxonomy" id="44056"/>
    <lineage>
        <taxon>Eukaryota</taxon>
        <taxon>Sar</taxon>
        <taxon>Stramenopiles</taxon>
        <taxon>Ochrophyta</taxon>
        <taxon>Pelagophyceae</taxon>
        <taxon>Pelagomonadales</taxon>
        <taxon>Pelagomonadaceae</taxon>
        <taxon>Aureococcus</taxon>
    </lineage>
</organism>
<dbReference type="CDD" id="cd06223">
    <property type="entry name" value="PRTases_typeI"/>
    <property type="match status" value="1"/>
</dbReference>
<feature type="region of interest" description="Disordered" evidence="2">
    <location>
        <begin position="1"/>
        <end position="54"/>
    </location>
</feature>
<evidence type="ECO:0000256" key="2">
    <source>
        <dbReference type="SAM" id="MobiDB-lite"/>
    </source>
</evidence>
<dbReference type="InterPro" id="IPR000836">
    <property type="entry name" value="PRTase_dom"/>
</dbReference>
<dbReference type="PANTHER" id="PTHR10210:SF45">
    <property type="entry name" value="RIBOSE-PHOSPHATE PYROPHOSPHOKINASE 3, CHLOROPLASTIC"/>
    <property type="match status" value="1"/>
</dbReference>
<dbReference type="Pfam" id="PF00156">
    <property type="entry name" value="Pribosyltran"/>
    <property type="match status" value="1"/>
</dbReference>
<gene>
    <name evidence="4" type="ORF">SO694_000011360</name>
</gene>
<comment type="similarity">
    <text evidence="1">Belongs to the ribose-phosphate pyrophosphokinase family.</text>
</comment>
<evidence type="ECO:0000313" key="5">
    <source>
        <dbReference type="Proteomes" id="UP001363151"/>
    </source>
</evidence>
<accession>A0ABR1GBY3</accession>
<evidence type="ECO:0000313" key="4">
    <source>
        <dbReference type="EMBL" id="KAK7253599.1"/>
    </source>
</evidence>
<evidence type="ECO:0000256" key="1">
    <source>
        <dbReference type="ARBA" id="ARBA00006478"/>
    </source>
</evidence>
<dbReference type="Proteomes" id="UP001363151">
    <property type="component" value="Unassembled WGS sequence"/>
</dbReference>
<keyword evidence="5" id="KW-1185">Reference proteome</keyword>
<proteinExistence type="inferred from homology"/>
<sequence>MEVERLEAMAEGDAVTPTGPPRQSPISLARPARQRPRQSTLMQDGAQVEVAPEAPPPRPYTVLAYKTMATMAERLVAAEPQRFRYFETSWGRFEDSGMDDIVVGGFAPTNLVRHTHVLMMCDFHSNDAILSQLHVLIMLCESFIASLTIFLPYLPVATKERVTVEGQVATANTVSRMLSSLPHHGPPARCMFFDLHTLQQRFYLHSGAAASMHSCIPLLQKYVLGDGKCGIDALAFPDEGAQKRFGHQLADEGLDFIVCGKQRVGNDRKVTITDGEARGKRVLIIDDMVKTGGTLAEAAKALKASGATRVSAFVSHAAFPGDSYRRFCKGGDRAVFDRIYVTNSNPLVAERLAAVDPFVVLDILPQLLVDL</sequence>
<feature type="domain" description="Phosphoribosyltransferase" evidence="3">
    <location>
        <begin position="276"/>
        <end position="317"/>
    </location>
</feature>